<accession>A0A8J7G7L5</accession>
<dbReference type="RefSeq" id="WP_197001762.1">
    <property type="nucleotide sequence ID" value="NZ_BONS01000023.1"/>
</dbReference>
<dbReference type="PROSITE" id="PS51387">
    <property type="entry name" value="FAD_PCMH"/>
    <property type="match status" value="1"/>
</dbReference>
<feature type="region of interest" description="Disordered" evidence="6">
    <location>
        <begin position="23"/>
        <end position="45"/>
    </location>
</feature>
<dbReference type="Pfam" id="PF08031">
    <property type="entry name" value="BBE"/>
    <property type="match status" value="1"/>
</dbReference>
<keyword evidence="9" id="KW-1185">Reference proteome</keyword>
<dbReference type="PROSITE" id="PS00862">
    <property type="entry name" value="OX2_COVAL_FAD"/>
    <property type="match status" value="1"/>
</dbReference>
<sequence length="512" mass="53782">MGISRRDLVRSVALGTGGLLAGCTSTSQARPPSATTRVTQPPPDWSALGRSLAGDLVRPGDNGYETGRLLFDPRFDASRPAGIAYCAGPADVAECLRFARLSGVPVTPRSGGHSFAGYSTGPGLVIDVTRMNTVSDVGSGRARVGAGTRLVDLYTALDGHGVTVPGGSCPTVGVAGLALGGGIGVVSRAYGTLSDNVAALRIVTPDGIVRDCDAEREPDLFWACRGGGGGNFGVVTEFTFTTHQAPEPVLFFLNWPWRAAARVISAWQDWAPAAPDQLWSNLHALSGPEGPTLQVGGTWLGTESGAAEQISRLVHQVGSSPSGSPFRTPYLRAMMIEAGCGDLSAAQCHLPAQDPAGRLARESEFARSHIVNRRLSADAVAAIIAAVEGRQGIGGGGEGGIALDALGGAVNRVAPGATAFVHRDGLFLAQFTTTWTAAATPDVVARQQDWLRAFHTSMAPHASGRAYQNYLDPELTDWRRAYYADNYPRLLDVQRRYDPERLFCLPQGIGAP</sequence>
<dbReference type="Proteomes" id="UP000622552">
    <property type="component" value="Unassembled WGS sequence"/>
</dbReference>
<feature type="compositionally biased region" description="Polar residues" evidence="6">
    <location>
        <begin position="28"/>
        <end position="39"/>
    </location>
</feature>
<dbReference type="InterPro" id="IPR006094">
    <property type="entry name" value="Oxid_FAD_bind_N"/>
</dbReference>
<dbReference type="InterPro" id="IPR050416">
    <property type="entry name" value="FAD-linked_Oxidoreductase"/>
</dbReference>
<comment type="cofactor">
    <cofactor evidence="1">
        <name>FAD</name>
        <dbReference type="ChEBI" id="CHEBI:57692"/>
    </cofactor>
</comment>
<evidence type="ECO:0000256" key="6">
    <source>
        <dbReference type="SAM" id="MobiDB-lite"/>
    </source>
</evidence>
<dbReference type="PROSITE" id="PS51257">
    <property type="entry name" value="PROKAR_LIPOPROTEIN"/>
    <property type="match status" value="1"/>
</dbReference>
<evidence type="ECO:0000313" key="9">
    <source>
        <dbReference type="Proteomes" id="UP000622552"/>
    </source>
</evidence>
<evidence type="ECO:0000256" key="2">
    <source>
        <dbReference type="ARBA" id="ARBA00005466"/>
    </source>
</evidence>
<dbReference type="Pfam" id="PF01565">
    <property type="entry name" value="FAD_binding_4"/>
    <property type="match status" value="1"/>
</dbReference>
<dbReference type="Gene3D" id="3.30.465.10">
    <property type="match status" value="1"/>
</dbReference>
<dbReference type="InterPro" id="IPR016166">
    <property type="entry name" value="FAD-bd_PCMH"/>
</dbReference>
<dbReference type="SUPFAM" id="SSF56176">
    <property type="entry name" value="FAD-binding/transporter-associated domain-like"/>
    <property type="match status" value="1"/>
</dbReference>
<evidence type="ECO:0000256" key="4">
    <source>
        <dbReference type="ARBA" id="ARBA00022827"/>
    </source>
</evidence>
<dbReference type="PANTHER" id="PTHR42973:SF39">
    <property type="entry name" value="FAD-BINDING PCMH-TYPE DOMAIN-CONTAINING PROTEIN"/>
    <property type="match status" value="1"/>
</dbReference>
<name>A0A8J7G7L5_9ACTN</name>
<gene>
    <name evidence="8" type="ORF">IW245_000734</name>
</gene>
<keyword evidence="4" id="KW-0274">FAD</keyword>
<reference evidence="8" key="1">
    <citation type="submission" date="2020-11" db="EMBL/GenBank/DDBJ databases">
        <title>Sequencing the genomes of 1000 actinobacteria strains.</title>
        <authorList>
            <person name="Klenk H.-P."/>
        </authorList>
    </citation>
    <scope>NUCLEOTIDE SEQUENCE</scope>
    <source>
        <strain evidence="8">DSM 45356</strain>
    </source>
</reference>
<dbReference type="InterPro" id="IPR012951">
    <property type="entry name" value="BBE"/>
</dbReference>
<dbReference type="GO" id="GO:0071949">
    <property type="term" value="F:FAD binding"/>
    <property type="evidence" value="ECO:0007669"/>
    <property type="project" value="InterPro"/>
</dbReference>
<dbReference type="InterPro" id="IPR006311">
    <property type="entry name" value="TAT_signal"/>
</dbReference>
<keyword evidence="5" id="KW-0560">Oxidoreductase</keyword>
<evidence type="ECO:0000256" key="1">
    <source>
        <dbReference type="ARBA" id="ARBA00001974"/>
    </source>
</evidence>
<comment type="caution">
    <text evidence="8">The sequence shown here is derived from an EMBL/GenBank/DDBJ whole genome shotgun (WGS) entry which is preliminary data.</text>
</comment>
<evidence type="ECO:0000313" key="8">
    <source>
        <dbReference type="EMBL" id="MBG6134540.1"/>
    </source>
</evidence>
<dbReference type="InterPro" id="IPR016169">
    <property type="entry name" value="FAD-bd_PCMH_sub2"/>
</dbReference>
<evidence type="ECO:0000259" key="7">
    <source>
        <dbReference type="PROSITE" id="PS51387"/>
    </source>
</evidence>
<dbReference type="EMBL" id="JADOUF010000001">
    <property type="protein sequence ID" value="MBG6134540.1"/>
    <property type="molecule type" value="Genomic_DNA"/>
</dbReference>
<evidence type="ECO:0000256" key="3">
    <source>
        <dbReference type="ARBA" id="ARBA00022630"/>
    </source>
</evidence>
<dbReference type="InterPro" id="IPR006093">
    <property type="entry name" value="Oxy_OxRdtase_FAD_BS"/>
</dbReference>
<organism evidence="8 9">
    <name type="scientific">Longispora fulva</name>
    <dbReference type="NCBI Taxonomy" id="619741"/>
    <lineage>
        <taxon>Bacteria</taxon>
        <taxon>Bacillati</taxon>
        <taxon>Actinomycetota</taxon>
        <taxon>Actinomycetes</taxon>
        <taxon>Micromonosporales</taxon>
        <taxon>Micromonosporaceae</taxon>
        <taxon>Longispora</taxon>
    </lineage>
</organism>
<dbReference type="InterPro" id="IPR036318">
    <property type="entry name" value="FAD-bd_PCMH-like_sf"/>
</dbReference>
<dbReference type="PROSITE" id="PS51318">
    <property type="entry name" value="TAT"/>
    <property type="match status" value="1"/>
</dbReference>
<keyword evidence="3" id="KW-0285">Flavoprotein</keyword>
<dbReference type="PANTHER" id="PTHR42973">
    <property type="entry name" value="BINDING OXIDOREDUCTASE, PUTATIVE (AFU_ORTHOLOGUE AFUA_1G17690)-RELATED"/>
    <property type="match status" value="1"/>
</dbReference>
<dbReference type="AlphaFoldDB" id="A0A8J7G7L5"/>
<proteinExistence type="inferred from homology"/>
<dbReference type="InterPro" id="IPR016167">
    <property type="entry name" value="FAD-bd_PCMH_sub1"/>
</dbReference>
<dbReference type="GO" id="GO:0016491">
    <property type="term" value="F:oxidoreductase activity"/>
    <property type="evidence" value="ECO:0007669"/>
    <property type="project" value="UniProtKB-KW"/>
</dbReference>
<evidence type="ECO:0000256" key="5">
    <source>
        <dbReference type="ARBA" id="ARBA00023002"/>
    </source>
</evidence>
<dbReference type="Gene3D" id="3.30.43.10">
    <property type="entry name" value="Uridine Diphospho-n-acetylenolpyruvylglucosamine Reductase, domain 2"/>
    <property type="match status" value="1"/>
</dbReference>
<dbReference type="Gene3D" id="3.40.462.20">
    <property type="match status" value="1"/>
</dbReference>
<protein>
    <submittedName>
        <fullName evidence="8">FAD/FMN-containing dehydrogenase</fullName>
    </submittedName>
</protein>
<feature type="domain" description="FAD-binding PCMH-type" evidence="7">
    <location>
        <begin position="75"/>
        <end position="245"/>
    </location>
</feature>
<comment type="similarity">
    <text evidence="2">Belongs to the oxygen-dependent FAD-linked oxidoreductase family.</text>
</comment>